<dbReference type="EMBL" id="VZDO01000021">
    <property type="protein sequence ID" value="KAB0676706.1"/>
    <property type="molecule type" value="Genomic_DNA"/>
</dbReference>
<keyword evidence="2" id="KW-1185">Reference proteome</keyword>
<evidence type="ECO:0000313" key="1">
    <source>
        <dbReference type="EMBL" id="KAB0676706.1"/>
    </source>
</evidence>
<organism evidence="1 2">
    <name type="scientific">Plantimonas leprariae</name>
    <dbReference type="NCBI Taxonomy" id="2615207"/>
    <lineage>
        <taxon>Bacteria</taxon>
        <taxon>Pseudomonadati</taxon>
        <taxon>Pseudomonadota</taxon>
        <taxon>Alphaproteobacteria</taxon>
        <taxon>Hyphomicrobiales</taxon>
        <taxon>Aurantimonadaceae</taxon>
        <taxon>Plantimonas</taxon>
    </lineage>
</organism>
<dbReference type="RefSeq" id="WP_150973094.1">
    <property type="nucleotide sequence ID" value="NZ_VZDO01000021.1"/>
</dbReference>
<dbReference type="Proteomes" id="UP000432089">
    <property type="component" value="Unassembled WGS sequence"/>
</dbReference>
<proteinExistence type="predicted"/>
<comment type="caution">
    <text evidence="1">The sequence shown here is derived from an EMBL/GenBank/DDBJ whole genome shotgun (WGS) entry which is preliminary data.</text>
</comment>
<accession>A0A7V7PL72</accession>
<protein>
    <submittedName>
        <fullName evidence="1">Uncharacterized protein</fullName>
    </submittedName>
</protein>
<reference evidence="1 2" key="1">
    <citation type="submission" date="2019-09" db="EMBL/GenBank/DDBJ databases">
        <title>YIM 132180 draft genome.</title>
        <authorList>
            <person name="Zhang K."/>
        </authorList>
    </citation>
    <scope>NUCLEOTIDE SEQUENCE [LARGE SCALE GENOMIC DNA]</scope>
    <source>
        <strain evidence="1 2">YIM 132180</strain>
    </source>
</reference>
<name>A0A7V7PL72_9HYPH</name>
<dbReference type="AlphaFoldDB" id="A0A7V7PL72"/>
<sequence length="134" mass="14492">MPPASKPIGRSKPQARAKISNKFGLLPDVDGRSLIMRRYKDILAQLVVDIGGDPSEAQTIIARRACTIAVWCEQAEASMANGNGIDIGEFTTATNALRRLLSDLGLERRAKNVTPDVRGYMELRAAEKAAGVAR</sequence>
<evidence type="ECO:0000313" key="2">
    <source>
        <dbReference type="Proteomes" id="UP000432089"/>
    </source>
</evidence>
<gene>
    <name evidence="1" type="ORF">F6X38_20615</name>
</gene>